<dbReference type="InterPro" id="IPR011009">
    <property type="entry name" value="Kinase-like_dom_sf"/>
</dbReference>
<dbReference type="Pfam" id="PF07714">
    <property type="entry name" value="PK_Tyr_Ser-Thr"/>
    <property type="match status" value="1"/>
</dbReference>
<dbReference type="InterPro" id="IPR017441">
    <property type="entry name" value="Protein_kinase_ATP_BS"/>
</dbReference>
<proteinExistence type="predicted"/>
<evidence type="ECO:0000256" key="3">
    <source>
        <dbReference type="ARBA" id="ARBA00022741"/>
    </source>
</evidence>
<evidence type="ECO:0000256" key="2">
    <source>
        <dbReference type="ARBA" id="ARBA00022679"/>
    </source>
</evidence>
<dbReference type="SUPFAM" id="SSF56112">
    <property type="entry name" value="Protein kinase-like (PK-like)"/>
    <property type="match status" value="1"/>
</dbReference>
<dbReference type="InterPro" id="IPR000719">
    <property type="entry name" value="Prot_kinase_dom"/>
</dbReference>
<accession>A0A370G790</accession>
<evidence type="ECO:0000313" key="10">
    <source>
        <dbReference type="Proteomes" id="UP000254720"/>
    </source>
</evidence>
<organism evidence="9 10">
    <name type="scientific">Aquicella lusitana</name>
    <dbReference type="NCBI Taxonomy" id="254246"/>
    <lineage>
        <taxon>Bacteria</taxon>
        <taxon>Pseudomonadati</taxon>
        <taxon>Pseudomonadota</taxon>
        <taxon>Gammaproteobacteria</taxon>
        <taxon>Legionellales</taxon>
        <taxon>Coxiellaceae</taxon>
        <taxon>Aquicella</taxon>
    </lineage>
</organism>
<feature type="domain" description="Protein kinase" evidence="8">
    <location>
        <begin position="101"/>
        <end position="346"/>
    </location>
</feature>
<dbReference type="CDD" id="cd13999">
    <property type="entry name" value="STKc_MAP3K-like"/>
    <property type="match status" value="1"/>
</dbReference>
<keyword evidence="5 6" id="KW-0067">ATP-binding</keyword>
<feature type="binding site" evidence="6">
    <location>
        <position position="129"/>
    </location>
    <ligand>
        <name>ATP</name>
        <dbReference type="ChEBI" id="CHEBI:30616"/>
    </ligand>
</feature>
<sequence>MSSSRRKDSIARLFVDTSNKASDIKKTDHADKPRNKHHPLKIVELAVVDGFPLDPQRTLSAHDACDDFSLPPTLSLYDPSNDETDNDAFPTSLKPIDMTDCKFIKKIGSGSSADVFRATWQNKDIAVKKMDFSYIQFKREAAFLHKLTELNAPNIVQFIGYSTDNLNYFYLGMEYVPGGSLDCLLDSARELSWSLRISFMLDIARAIDFLHQMKILHRDVKSPNIFLRANFQLVLGDFGSAIYFDQKQSFAGTIAWMAPELFAQKPATPASDIFSVAVTFWEIASRQVPYEAHKEQSMIKIVSEGHRENIPLTCPKDIADLITESWDQDPTKRPTAGKLLARLSMLAEKSKINVSPIDVPEKEKSAKRNTDQKRFRSF</sequence>
<dbReference type="Gene3D" id="3.30.200.20">
    <property type="entry name" value="Phosphorylase Kinase, domain 1"/>
    <property type="match status" value="1"/>
</dbReference>
<dbReference type="PROSITE" id="PS50011">
    <property type="entry name" value="PROTEIN_KINASE_DOM"/>
    <property type="match status" value="1"/>
</dbReference>
<dbReference type="PANTHER" id="PTHR44329:SF288">
    <property type="entry name" value="MITOGEN-ACTIVATED PROTEIN KINASE KINASE KINASE 20"/>
    <property type="match status" value="1"/>
</dbReference>
<dbReference type="SMART" id="SM00220">
    <property type="entry name" value="S_TKc"/>
    <property type="match status" value="1"/>
</dbReference>
<feature type="region of interest" description="Disordered" evidence="7">
    <location>
        <begin position="354"/>
        <end position="378"/>
    </location>
</feature>
<dbReference type="AlphaFoldDB" id="A0A370G790"/>
<evidence type="ECO:0000259" key="8">
    <source>
        <dbReference type="PROSITE" id="PS50011"/>
    </source>
</evidence>
<dbReference type="PANTHER" id="PTHR44329">
    <property type="entry name" value="SERINE/THREONINE-PROTEIN KINASE TNNI3K-RELATED"/>
    <property type="match status" value="1"/>
</dbReference>
<protein>
    <submittedName>
        <fullName evidence="9">Serine/threonine protein kinase</fullName>
    </submittedName>
</protein>
<dbReference type="RefSeq" id="WP_170131876.1">
    <property type="nucleotide sequence ID" value="NZ_LR699114.1"/>
</dbReference>
<dbReference type="InterPro" id="IPR008271">
    <property type="entry name" value="Ser/Thr_kinase_AS"/>
</dbReference>
<dbReference type="InterPro" id="IPR001245">
    <property type="entry name" value="Ser-Thr/Tyr_kinase_cat_dom"/>
</dbReference>
<evidence type="ECO:0000256" key="6">
    <source>
        <dbReference type="PROSITE-ProRule" id="PRU10141"/>
    </source>
</evidence>
<gene>
    <name evidence="9" type="ORF">C8D86_12926</name>
</gene>
<dbReference type="PROSITE" id="PS00107">
    <property type="entry name" value="PROTEIN_KINASE_ATP"/>
    <property type="match status" value="1"/>
</dbReference>
<evidence type="ECO:0000256" key="5">
    <source>
        <dbReference type="ARBA" id="ARBA00022840"/>
    </source>
</evidence>
<keyword evidence="1 9" id="KW-0723">Serine/threonine-protein kinase</keyword>
<keyword evidence="2" id="KW-0808">Transferase</keyword>
<evidence type="ECO:0000313" key="9">
    <source>
        <dbReference type="EMBL" id="RDI39070.1"/>
    </source>
</evidence>
<dbReference type="EMBL" id="QQAX01000029">
    <property type="protein sequence ID" value="RDI39070.1"/>
    <property type="molecule type" value="Genomic_DNA"/>
</dbReference>
<reference evidence="9 10" key="1">
    <citation type="submission" date="2018-07" db="EMBL/GenBank/DDBJ databases">
        <title>Genomic Encyclopedia of Type Strains, Phase IV (KMG-IV): sequencing the most valuable type-strain genomes for metagenomic binning, comparative biology and taxonomic classification.</title>
        <authorList>
            <person name="Goeker M."/>
        </authorList>
    </citation>
    <scope>NUCLEOTIDE SEQUENCE [LARGE SCALE GENOMIC DNA]</scope>
    <source>
        <strain evidence="9 10">DSM 16500</strain>
    </source>
</reference>
<evidence type="ECO:0000256" key="1">
    <source>
        <dbReference type="ARBA" id="ARBA00022527"/>
    </source>
</evidence>
<dbReference type="GO" id="GO:0005524">
    <property type="term" value="F:ATP binding"/>
    <property type="evidence" value="ECO:0007669"/>
    <property type="project" value="UniProtKB-UniRule"/>
</dbReference>
<dbReference type="PROSITE" id="PS00108">
    <property type="entry name" value="PROTEIN_KINASE_ST"/>
    <property type="match status" value="1"/>
</dbReference>
<keyword evidence="3 6" id="KW-0547">Nucleotide-binding</keyword>
<evidence type="ECO:0000256" key="7">
    <source>
        <dbReference type="SAM" id="MobiDB-lite"/>
    </source>
</evidence>
<evidence type="ECO:0000256" key="4">
    <source>
        <dbReference type="ARBA" id="ARBA00022777"/>
    </source>
</evidence>
<comment type="caution">
    <text evidence="9">The sequence shown here is derived from an EMBL/GenBank/DDBJ whole genome shotgun (WGS) entry which is preliminary data.</text>
</comment>
<keyword evidence="10" id="KW-1185">Reference proteome</keyword>
<keyword evidence="4 9" id="KW-0418">Kinase</keyword>
<feature type="compositionally biased region" description="Basic and acidic residues" evidence="7">
    <location>
        <begin position="359"/>
        <end position="378"/>
    </location>
</feature>
<dbReference type="Gene3D" id="1.10.510.10">
    <property type="entry name" value="Transferase(Phosphotransferase) domain 1"/>
    <property type="match status" value="1"/>
</dbReference>
<dbReference type="GO" id="GO:0004674">
    <property type="term" value="F:protein serine/threonine kinase activity"/>
    <property type="evidence" value="ECO:0007669"/>
    <property type="project" value="UniProtKB-KW"/>
</dbReference>
<dbReference type="InterPro" id="IPR051681">
    <property type="entry name" value="Ser/Thr_Kinases-Pseudokinases"/>
</dbReference>
<name>A0A370G790_9COXI</name>
<dbReference type="Proteomes" id="UP000254720">
    <property type="component" value="Unassembled WGS sequence"/>
</dbReference>
<dbReference type="PRINTS" id="PR00109">
    <property type="entry name" value="TYRKINASE"/>
</dbReference>